<dbReference type="SUPFAM" id="SSF55874">
    <property type="entry name" value="ATPase domain of HSP90 chaperone/DNA topoisomerase II/histidine kinase"/>
    <property type="match status" value="1"/>
</dbReference>
<name>A0ABV9CQ37_9ACTN</name>
<dbReference type="InterPro" id="IPR036890">
    <property type="entry name" value="HATPase_C_sf"/>
</dbReference>
<evidence type="ECO:0000256" key="1">
    <source>
        <dbReference type="SAM" id="MobiDB-lite"/>
    </source>
</evidence>
<dbReference type="Proteomes" id="UP001596004">
    <property type="component" value="Unassembled WGS sequence"/>
</dbReference>
<comment type="caution">
    <text evidence="2">The sequence shown here is derived from an EMBL/GenBank/DDBJ whole genome shotgun (WGS) entry which is preliminary data.</text>
</comment>
<reference evidence="3" key="1">
    <citation type="journal article" date="2019" name="Int. J. Syst. Evol. Microbiol.">
        <title>The Global Catalogue of Microorganisms (GCM) 10K type strain sequencing project: providing services to taxonomists for standard genome sequencing and annotation.</title>
        <authorList>
            <consortium name="The Broad Institute Genomics Platform"/>
            <consortium name="The Broad Institute Genome Sequencing Center for Infectious Disease"/>
            <person name="Wu L."/>
            <person name="Ma J."/>
        </authorList>
    </citation>
    <scope>NUCLEOTIDE SEQUENCE [LARGE SCALE GENOMIC DNA]</scope>
    <source>
        <strain evidence="3">CGMCC 4.7132</strain>
    </source>
</reference>
<dbReference type="RefSeq" id="WP_380845570.1">
    <property type="nucleotide sequence ID" value="NZ_JBHSFP010000024.1"/>
</dbReference>
<organism evidence="2 3">
    <name type="scientific">Sphaerisporangium dianthi</name>
    <dbReference type="NCBI Taxonomy" id="1436120"/>
    <lineage>
        <taxon>Bacteria</taxon>
        <taxon>Bacillati</taxon>
        <taxon>Actinomycetota</taxon>
        <taxon>Actinomycetes</taxon>
        <taxon>Streptosporangiales</taxon>
        <taxon>Streptosporangiaceae</taxon>
        <taxon>Sphaerisporangium</taxon>
    </lineage>
</organism>
<proteinExistence type="predicted"/>
<protein>
    <submittedName>
        <fullName evidence="2">ATP-binding protein</fullName>
    </submittedName>
</protein>
<evidence type="ECO:0000313" key="3">
    <source>
        <dbReference type="Proteomes" id="UP001596004"/>
    </source>
</evidence>
<keyword evidence="3" id="KW-1185">Reference proteome</keyword>
<keyword evidence="2" id="KW-0067">ATP-binding</keyword>
<keyword evidence="2" id="KW-0547">Nucleotide-binding</keyword>
<dbReference type="EMBL" id="JBHSFP010000024">
    <property type="protein sequence ID" value="MFC4534602.1"/>
    <property type="molecule type" value="Genomic_DNA"/>
</dbReference>
<evidence type="ECO:0000313" key="2">
    <source>
        <dbReference type="EMBL" id="MFC4534602.1"/>
    </source>
</evidence>
<dbReference type="Gene3D" id="3.30.565.10">
    <property type="entry name" value="Histidine kinase-like ATPase, C-terminal domain"/>
    <property type="match status" value="1"/>
</dbReference>
<sequence>MSTWPEQVPTSGSIELPPDPRALDGLGRNHSLATALADIVDNSIDANASHVLIRFIRRTGRLHGLYVVDNGHGMGTSAIDTAMTVGGRRVYGANDLGRFGIGMKAASFSQARSLTVISKTSAAMAVGRRWELDGDRRGFHCDIVPTDFCADEFDRGWGIPDAGTGTVIRWDNITGFPLTDDPIRVEKFISQTVSETRNHLGLVFHRILEAGRVHVSMDVEDVDINVPGPRFDVEALNPFGYLRSSNSAYPKELVAVSSTGVKISFVCHLWPGRSKLPQFTLSGDPAERQGLYFYRNDRLLQAGGGWDGVHTPDKTLQLARVAIDINDDIVGLFRMNPEKSRVLVGPEFGALVEQARAEDASDFTQYFTDAEQAYRESRQRNRKRTPMFPPGKGFTPMLRGAIEGEVPILEREEPLNIKWRRFDDDSMFEVDKQARTLWLNQAYRPNSVGERRSVNDAPLLKALLYLLMENLFHGERTGPGDKDNIQLWQEILTAAARSGQ</sequence>
<gene>
    <name evidence="2" type="ORF">ACFO60_27925</name>
</gene>
<accession>A0ABV9CQ37</accession>
<feature type="region of interest" description="Disordered" evidence="1">
    <location>
        <begin position="375"/>
        <end position="396"/>
    </location>
</feature>
<dbReference type="Pfam" id="PF13589">
    <property type="entry name" value="HATPase_c_3"/>
    <property type="match status" value="1"/>
</dbReference>
<dbReference type="GO" id="GO:0005524">
    <property type="term" value="F:ATP binding"/>
    <property type="evidence" value="ECO:0007669"/>
    <property type="project" value="UniProtKB-KW"/>
</dbReference>